<dbReference type="AlphaFoldDB" id="A0A0G1AAY1"/>
<gene>
    <name evidence="2" type="ORF">UU93_C0019G0011</name>
</gene>
<accession>A0A0G1AAY1</accession>
<keyword evidence="1" id="KW-0175">Coiled coil</keyword>
<sequence>MSVIFCYKKVDFGNSLGILAIVMQTVSVKNTKQELLDAYEALVREAKEKDSTSPKLPTTTIKTSAGNFQKAVETLIVVKSAIDDAVSSLEKQKLAQISDEEQAQLELSRFREDMKRTREELDYELKRLRQEKTDELETELATRQRQHETRLIEENETFRHRQEMLEVQEDELEQLRRKATLFPKELEKTVQDMTNTTRVEEQNKAKVVRDLMEKQVEGERALAKLKIENLEKTTKEQAEEIRQLRSQLERATSQVKDIAVSVIDSNRPVSPATAKE</sequence>
<evidence type="ECO:0000256" key="1">
    <source>
        <dbReference type="SAM" id="Coils"/>
    </source>
</evidence>
<protein>
    <submittedName>
        <fullName evidence="2">Uncharacterized protein</fullName>
    </submittedName>
</protein>
<feature type="coiled-coil region" evidence="1">
    <location>
        <begin position="213"/>
        <end position="261"/>
    </location>
</feature>
<proteinExistence type="predicted"/>
<reference evidence="2 3" key="1">
    <citation type="journal article" date="2015" name="Nature">
        <title>rRNA introns, odd ribosomes, and small enigmatic genomes across a large radiation of phyla.</title>
        <authorList>
            <person name="Brown C.T."/>
            <person name="Hug L.A."/>
            <person name="Thomas B.C."/>
            <person name="Sharon I."/>
            <person name="Castelle C.J."/>
            <person name="Singh A."/>
            <person name="Wilkins M.J."/>
            <person name="Williams K.H."/>
            <person name="Banfield J.F."/>
        </authorList>
    </citation>
    <scope>NUCLEOTIDE SEQUENCE [LARGE SCALE GENOMIC DNA]</scope>
</reference>
<feature type="coiled-coil region" evidence="1">
    <location>
        <begin position="100"/>
        <end position="178"/>
    </location>
</feature>
<evidence type="ECO:0000313" key="3">
    <source>
        <dbReference type="Proteomes" id="UP000034160"/>
    </source>
</evidence>
<evidence type="ECO:0000313" key="2">
    <source>
        <dbReference type="EMBL" id="KKS31276.1"/>
    </source>
</evidence>
<dbReference type="STRING" id="1618356.UU93_C0019G0011"/>
<dbReference type="EMBL" id="LCCN01000019">
    <property type="protein sequence ID" value="KKS31276.1"/>
    <property type="molecule type" value="Genomic_DNA"/>
</dbReference>
<comment type="caution">
    <text evidence="2">The sequence shown here is derived from an EMBL/GenBank/DDBJ whole genome shotgun (WGS) entry which is preliminary data.</text>
</comment>
<organism evidence="2 3">
    <name type="scientific">Candidatus Amesbacteria bacterium GW2011_GWA2_42_12</name>
    <dbReference type="NCBI Taxonomy" id="1618356"/>
    <lineage>
        <taxon>Bacteria</taxon>
        <taxon>Candidatus Amesiibacteriota</taxon>
    </lineage>
</organism>
<name>A0A0G1AAY1_9BACT</name>
<dbReference type="Proteomes" id="UP000034160">
    <property type="component" value="Unassembled WGS sequence"/>
</dbReference>